<dbReference type="InterPro" id="IPR040183">
    <property type="entry name" value="THUMPD1-like"/>
</dbReference>
<organism evidence="4 5">
    <name type="scientific">Lithohypha guttulata</name>
    <dbReference type="NCBI Taxonomy" id="1690604"/>
    <lineage>
        <taxon>Eukaryota</taxon>
        <taxon>Fungi</taxon>
        <taxon>Dikarya</taxon>
        <taxon>Ascomycota</taxon>
        <taxon>Pezizomycotina</taxon>
        <taxon>Eurotiomycetes</taxon>
        <taxon>Chaetothyriomycetidae</taxon>
        <taxon>Chaetothyriales</taxon>
        <taxon>Trichomeriaceae</taxon>
        <taxon>Lithohypha</taxon>
    </lineage>
</organism>
<reference evidence="4 5" key="1">
    <citation type="submission" date="2023-08" db="EMBL/GenBank/DDBJ databases">
        <title>Black Yeasts Isolated from many extreme environments.</title>
        <authorList>
            <person name="Coleine C."/>
            <person name="Stajich J.E."/>
            <person name="Selbmann L."/>
        </authorList>
    </citation>
    <scope>NUCLEOTIDE SEQUENCE [LARGE SCALE GENOMIC DNA]</scope>
    <source>
        <strain evidence="4 5">CCFEE 5885</strain>
    </source>
</reference>
<protein>
    <recommendedName>
        <fullName evidence="3">THUMP domain-containing protein</fullName>
    </recommendedName>
</protein>
<feature type="compositionally biased region" description="Basic residues" evidence="2">
    <location>
        <begin position="56"/>
        <end position="65"/>
    </location>
</feature>
<dbReference type="CDD" id="cd11717">
    <property type="entry name" value="THUMP_THUMPD1_like"/>
    <property type="match status" value="1"/>
</dbReference>
<accession>A0ABR0K354</accession>
<evidence type="ECO:0000313" key="5">
    <source>
        <dbReference type="Proteomes" id="UP001345013"/>
    </source>
</evidence>
<proteinExistence type="predicted"/>
<dbReference type="Gene3D" id="3.30.2300.10">
    <property type="entry name" value="THUMP superfamily"/>
    <property type="match status" value="1"/>
</dbReference>
<feature type="compositionally biased region" description="Polar residues" evidence="2">
    <location>
        <begin position="25"/>
        <end position="39"/>
    </location>
</feature>
<comment type="caution">
    <text evidence="4">The sequence shown here is derived from an EMBL/GenBank/DDBJ whole genome shotgun (WGS) entry which is preliminary data.</text>
</comment>
<dbReference type="SUPFAM" id="SSF143437">
    <property type="entry name" value="THUMP domain-like"/>
    <property type="match status" value="1"/>
</dbReference>
<evidence type="ECO:0000256" key="2">
    <source>
        <dbReference type="SAM" id="MobiDB-lite"/>
    </source>
</evidence>
<keyword evidence="1" id="KW-0694">RNA-binding</keyword>
<dbReference type="Proteomes" id="UP001345013">
    <property type="component" value="Unassembled WGS sequence"/>
</dbReference>
<dbReference type="PANTHER" id="PTHR13452">
    <property type="entry name" value="THUMP DOMAIN CONTAINING PROTEIN 1-RELATED"/>
    <property type="match status" value="1"/>
</dbReference>
<gene>
    <name evidence="4" type="ORF">LTR24_007356</name>
</gene>
<dbReference type="Pfam" id="PF02926">
    <property type="entry name" value="THUMP"/>
    <property type="match status" value="1"/>
</dbReference>
<dbReference type="PROSITE" id="PS51165">
    <property type="entry name" value="THUMP"/>
    <property type="match status" value="1"/>
</dbReference>
<dbReference type="PANTHER" id="PTHR13452:SF10">
    <property type="entry name" value="THUMP DOMAIN-CONTAINING PROTEIN 1"/>
    <property type="match status" value="1"/>
</dbReference>
<evidence type="ECO:0000259" key="3">
    <source>
        <dbReference type="PROSITE" id="PS51165"/>
    </source>
</evidence>
<feature type="region of interest" description="Disordered" evidence="2">
    <location>
        <begin position="1"/>
        <end position="79"/>
    </location>
</feature>
<feature type="domain" description="THUMP" evidence="3">
    <location>
        <begin position="218"/>
        <end position="331"/>
    </location>
</feature>
<keyword evidence="5" id="KW-1185">Reference proteome</keyword>
<sequence length="357" mass="39641">MAENERAAKRIKFAADDETEHYAQDSRTTNVTGSYNSDVKSGRRRNFDGESSSASSRKRSSKHATKAQSKVQTPDERLTRTFSQPSVLCTGDKGIYVTCDKGREQKSLLELHDILQQYLEDAGMDASGKSFNHNHASATEDTSRIQSSINAESAGIEADIASELAQMKQNDTKEVTTTPASRPMQLITLDIPCVSLLRFPPGSTLDPVDIVHKLCLSAANSANPQQSRYIKRLTPISNLAKALSKGLEKICEDVLPRYFGAGEDEQIEGRTFAIKPTIRNNDKLDRDEIIKLVATRVQELGEGQHKVDLKQYQRGVLVEAYRGWVSICVVDNTSNGAYGKGFEELKRFNMAEIYSNR</sequence>
<dbReference type="InterPro" id="IPR004114">
    <property type="entry name" value="THUMP_dom"/>
</dbReference>
<name>A0ABR0K354_9EURO</name>
<evidence type="ECO:0000256" key="1">
    <source>
        <dbReference type="PROSITE-ProRule" id="PRU00529"/>
    </source>
</evidence>
<dbReference type="EMBL" id="JAVRRG010000109">
    <property type="protein sequence ID" value="KAK5084944.1"/>
    <property type="molecule type" value="Genomic_DNA"/>
</dbReference>
<evidence type="ECO:0000313" key="4">
    <source>
        <dbReference type="EMBL" id="KAK5084944.1"/>
    </source>
</evidence>